<keyword evidence="2" id="KW-0547">Nucleotide-binding</keyword>
<dbReference type="GO" id="GO:0005524">
    <property type="term" value="F:ATP binding"/>
    <property type="evidence" value="ECO:0007669"/>
    <property type="project" value="UniProtKB-KW"/>
</dbReference>
<dbReference type="InterPro" id="IPR050166">
    <property type="entry name" value="ABC_transporter_ATP-bind"/>
</dbReference>
<dbReference type="InterPro" id="IPR003593">
    <property type="entry name" value="AAA+_ATPase"/>
</dbReference>
<feature type="compositionally biased region" description="Polar residues" evidence="4">
    <location>
        <begin position="18"/>
        <end position="27"/>
    </location>
</feature>
<dbReference type="PANTHER" id="PTHR42788">
    <property type="entry name" value="TAURINE IMPORT ATP-BINDING PROTEIN-RELATED"/>
    <property type="match status" value="1"/>
</dbReference>
<dbReference type="RefSeq" id="WP_229692009.1">
    <property type="nucleotide sequence ID" value="NZ_BMHY01000002.1"/>
</dbReference>
<comment type="caution">
    <text evidence="6">The sequence shown here is derived from an EMBL/GenBank/DDBJ whole genome shotgun (WGS) entry which is preliminary data.</text>
</comment>
<evidence type="ECO:0000256" key="3">
    <source>
        <dbReference type="ARBA" id="ARBA00022840"/>
    </source>
</evidence>
<proteinExistence type="predicted"/>
<accession>A0A917GXS3</accession>
<dbReference type="SUPFAM" id="SSF52540">
    <property type="entry name" value="P-loop containing nucleoside triphosphate hydrolases"/>
    <property type="match status" value="1"/>
</dbReference>
<feature type="domain" description="ABC transporter" evidence="5">
    <location>
        <begin position="40"/>
        <end position="271"/>
    </location>
</feature>
<dbReference type="InterPro" id="IPR003439">
    <property type="entry name" value="ABC_transporter-like_ATP-bd"/>
</dbReference>
<name>A0A917GXS3_9BACL</name>
<keyword evidence="7" id="KW-1185">Reference proteome</keyword>
<feature type="region of interest" description="Disordered" evidence="4">
    <location>
        <begin position="1"/>
        <end position="35"/>
    </location>
</feature>
<protein>
    <submittedName>
        <fullName evidence="6">ABC transporter ATP-binding protein</fullName>
    </submittedName>
</protein>
<dbReference type="PANTHER" id="PTHR42788:SF13">
    <property type="entry name" value="ALIPHATIC SULFONATES IMPORT ATP-BINDING PROTEIN SSUB"/>
    <property type="match status" value="1"/>
</dbReference>
<dbReference type="InterPro" id="IPR027417">
    <property type="entry name" value="P-loop_NTPase"/>
</dbReference>
<keyword evidence="3 6" id="KW-0067">ATP-binding</keyword>
<dbReference type="GO" id="GO:0016887">
    <property type="term" value="F:ATP hydrolysis activity"/>
    <property type="evidence" value="ECO:0007669"/>
    <property type="project" value="InterPro"/>
</dbReference>
<dbReference type="PROSITE" id="PS50893">
    <property type="entry name" value="ABC_TRANSPORTER_2"/>
    <property type="match status" value="1"/>
</dbReference>
<dbReference type="Pfam" id="PF00005">
    <property type="entry name" value="ABC_tran"/>
    <property type="match status" value="1"/>
</dbReference>
<sequence length="313" mass="34078">MTVEGTSASMPPRGAWTSAPSVDRSSVTTETEGAEGAEGIKLDGISLTYNQRRSPVHALKGIDLDLASDDFVCVLGPSGCGKSSLLNIIAGYLEPTEGSVWIGGTEHIEPNAQVGVVFQHANLFPWLTIAKNIEFGVKMARLPREERKRRVDAYLELVGLSHAGSQLPHQLSGGMKQRAAIARTLATDPSIVLMDEPFSALDALTRESMQLHLRSIWQKTRKCIFFITHDVDEALLLGRRIVIMHPNPGCIVQDFMNPVFVPEGEVSFSDARAGKEFVELRRFLIAQIAVGSESGSEIENVSRSGADKRTALL</sequence>
<reference evidence="6 7" key="1">
    <citation type="journal article" date="2014" name="Int. J. Syst. Evol. Microbiol.">
        <title>Complete genome sequence of Corynebacterium casei LMG S-19264T (=DSM 44701T), isolated from a smear-ripened cheese.</title>
        <authorList>
            <consortium name="US DOE Joint Genome Institute (JGI-PGF)"/>
            <person name="Walter F."/>
            <person name="Albersmeier A."/>
            <person name="Kalinowski J."/>
            <person name="Ruckert C."/>
        </authorList>
    </citation>
    <scope>NUCLEOTIDE SEQUENCE [LARGE SCALE GENOMIC DNA]</scope>
    <source>
        <strain evidence="6 7">CGMCC 1.15286</strain>
    </source>
</reference>
<dbReference type="AlphaFoldDB" id="A0A917GXS3"/>
<dbReference type="EMBL" id="BMHY01000002">
    <property type="protein sequence ID" value="GGG60810.1"/>
    <property type="molecule type" value="Genomic_DNA"/>
</dbReference>
<organism evidence="6 7">
    <name type="scientific">Paenibacillus radicis</name>
    <name type="common">ex Gao et al. 2016</name>
    <dbReference type="NCBI Taxonomy" id="1737354"/>
    <lineage>
        <taxon>Bacteria</taxon>
        <taxon>Bacillati</taxon>
        <taxon>Bacillota</taxon>
        <taxon>Bacilli</taxon>
        <taxon>Bacillales</taxon>
        <taxon>Paenibacillaceae</taxon>
        <taxon>Paenibacillus</taxon>
    </lineage>
</organism>
<dbReference type="PROSITE" id="PS00211">
    <property type="entry name" value="ABC_TRANSPORTER_1"/>
    <property type="match status" value="1"/>
</dbReference>
<evidence type="ECO:0000256" key="4">
    <source>
        <dbReference type="SAM" id="MobiDB-lite"/>
    </source>
</evidence>
<dbReference type="InterPro" id="IPR017871">
    <property type="entry name" value="ABC_transporter-like_CS"/>
</dbReference>
<evidence type="ECO:0000256" key="2">
    <source>
        <dbReference type="ARBA" id="ARBA00022741"/>
    </source>
</evidence>
<dbReference type="Gene3D" id="3.40.50.300">
    <property type="entry name" value="P-loop containing nucleotide triphosphate hydrolases"/>
    <property type="match status" value="1"/>
</dbReference>
<evidence type="ECO:0000313" key="6">
    <source>
        <dbReference type="EMBL" id="GGG60810.1"/>
    </source>
</evidence>
<evidence type="ECO:0000256" key="1">
    <source>
        <dbReference type="ARBA" id="ARBA00022448"/>
    </source>
</evidence>
<dbReference type="Proteomes" id="UP000600247">
    <property type="component" value="Unassembled WGS sequence"/>
</dbReference>
<keyword evidence="1" id="KW-0813">Transport</keyword>
<dbReference type="SMART" id="SM00382">
    <property type="entry name" value="AAA"/>
    <property type="match status" value="1"/>
</dbReference>
<gene>
    <name evidence="6" type="ORF">GCM10010918_12690</name>
</gene>
<dbReference type="CDD" id="cd03293">
    <property type="entry name" value="ABC_NrtD_SsuB_transporters"/>
    <property type="match status" value="1"/>
</dbReference>
<evidence type="ECO:0000259" key="5">
    <source>
        <dbReference type="PROSITE" id="PS50893"/>
    </source>
</evidence>
<evidence type="ECO:0000313" key="7">
    <source>
        <dbReference type="Proteomes" id="UP000600247"/>
    </source>
</evidence>